<evidence type="ECO:0000313" key="2">
    <source>
        <dbReference type="Proteomes" id="UP001642487"/>
    </source>
</evidence>
<organism evidence="1 2">
    <name type="scientific">Citrullus colocynthis</name>
    <name type="common">colocynth</name>
    <dbReference type="NCBI Taxonomy" id="252529"/>
    <lineage>
        <taxon>Eukaryota</taxon>
        <taxon>Viridiplantae</taxon>
        <taxon>Streptophyta</taxon>
        <taxon>Embryophyta</taxon>
        <taxon>Tracheophyta</taxon>
        <taxon>Spermatophyta</taxon>
        <taxon>Magnoliopsida</taxon>
        <taxon>eudicotyledons</taxon>
        <taxon>Gunneridae</taxon>
        <taxon>Pentapetalae</taxon>
        <taxon>rosids</taxon>
        <taxon>fabids</taxon>
        <taxon>Cucurbitales</taxon>
        <taxon>Cucurbitaceae</taxon>
        <taxon>Benincaseae</taxon>
        <taxon>Citrullus</taxon>
    </lineage>
</organism>
<dbReference type="EMBL" id="OZ021738">
    <property type="protein sequence ID" value="CAK9320569.1"/>
    <property type="molecule type" value="Genomic_DNA"/>
</dbReference>
<keyword evidence="2" id="KW-1185">Reference proteome</keyword>
<reference evidence="1 2" key="1">
    <citation type="submission" date="2024-03" db="EMBL/GenBank/DDBJ databases">
        <authorList>
            <person name="Gkanogiannis A."/>
            <person name="Becerra Lopez-Lavalle L."/>
        </authorList>
    </citation>
    <scope>NUCLEOTIDE SEQUENCE [LARGE SCALE GENOMIC DNA]</scope>
</reference>
<dbReference type="Proteomes" id="UP001642487">
    <property type="component" value="Chromosome 4"/>
</dbReference>
<proteinExistence type="predicted"/>
<name>A0ABP0YJC2_9ROSI</name>
<evidence type="ECO:0000313" key="1">
    <source>
        <dbReference type="EMBL" id="CAK9320569.1"/>
    </source>
</evidence>
<accession>A0ABP0YJC2</accession>
<gene>
    <name evidence="1" type="ORF">CITCOLO1_LOCUS12620</name>
</gene>
<protein>
    <submittedName>
        <fullName evidence="1">Uncharacterized protein</fullName>
    </submittedName>
</protein>
<sequence length="95" mass="11224">MYGPLLPVELFTCSWIILHLNTYLERYPARLTHVYKLTGRKANWRIELHSLTAQTTNGRKIQRLQLQRTPKARKYLIISGEGRNFTGRVNNRQEN</sequence>